<gene>
    <name evidence="2" type="ORF">SAMN05421870_1133</name>
</gene>
<dbReference type="EMBL" id="FOGO01000013">
    <property type="protein sequence ID" value="SES23848.1"/>
    <property type="molecule type" value="Genomic_DNA"/>
</dbReference>
<dbReference type="PANTHER" id="PTHR46825">
    <property type="entry name" value="D-ALANYL-D-ALANINE-CARBOXYPEPTIDASE/ENDOPEPTIDASE AMPH"/>
    <property type="match status" value="1"/>
</dbReference>
<proteinExistence type="predicted"/>
<name>A0A1H9VQL5_9ACTN</name>
<dbReference type="AlphaFoldDB" id="A0A1H9VQL5"/>
<sequence>MSPAGSRTAPAEPRVNICGSEAALTDRLAREAARVDAPDVVLGVTRHGRRTVVTGGRAQPPATPREALRYELGSLSKTYTVLLLATLAGEGVLHQDDPLTAHLPPAVRPAHSTAHRITLRHLATHTSGLPRVPHALVPGALLRPHSNGYARFGTERLLRSFAATRPRHPAGRRWIYSNFGIALLGPALSHAGGGSFPALLGTRVLRPLGLTGTTLGPGPAGADAVGHRRDGRTPVPAADMGGFGAAGAVRATPHDLLGFLEAHLDPAGTPLSGPLRAVQQPQLHRGGERGETHTLTWFQHPAPGGPLLFHAGATFGQQAFCGFHPASGTGLTAVATRRYRGCRLVPTAYDLLYALVEEAAAG</sequence>
<reference evidence="3" key="1">
    <citation type="submission" date="2016-10" db="EMBL/GenBank/DDBJ databases">
        <authorList>
            <person name="Varghese N."/>
            <person name="Submissions S."/>
        </authorList>
    </citation>
    <scope>NUCLEOTIDE SEQUENCE [LARGE SCALE GENOMIC DNA]</scope>
    <source>
        <strain evidence="3">CGMCC 4.6825</strain>
    </source>
</reference>
<dbReference type="RefSeq" id="WP_079172050.1">
    <property type="nucleotide sequence ID" value="NZ_FOGO01000013.1"/>
</dbReference>
<keyword evidence="3" id="KW-1185">Reference proteome</keyword>
<dbReference type="SUPFAM" id="SSF56601">
    <property type="entry name" value="beta-lactamase/transpeptidase-like"/>
    <property type="match status" value="1"/>
</dbReference>
<dbReference type="STRING" id="943816.AN217_23085"/>
<dbReference type="Pfam" id="PF00144">
    <property type="entry name" value="Beta-lactamase"/>
    <property type="match status" value="1"/>
</dbReference>
<feature type="domain" description="Beta-lactamase-related" evidence="1">
    <location>
        <begin position="31"/>
        <end position="342"/>
    </location>
</feature>
<evidence type="ECO:0000313" key="3">
    <source>
        <dbReference type="Proteomes" id="UP000182841"/>
    </source>
</evidence>
<dbReference type="Gene3D" id="3.40.710.10">
    <property type="entry name" value="DD-peptidase/beta-lactamase superfamily"/>
    <property type="match status" value="1"/>
</dbReference>
<dbReference type="InterPro" id="IPR012338">
    <property type="entry name" value="Beta-lactam/transpept-like"/>
</dbReference>
<accession>A0A1H9VQL5</accession>
<dbReference type="InterPro" id="IPR001466">
    <property type="entry name" value="Beta-lactam-related"/>
</dbReference>
<dbReference type="InterPro" id="IPR050491">
    <property type="entry name" value="AmpC-like"/>
</dbReference>
<dbReference type="Proteomes" id="UP000182841">
    <property type="component" value="Unassembled WGS sequence"/>
</dbReference>
<dbReference type="OrthoDB" id="3171327at2"/>
<protein>
    <submittedName>
        <fullName evidence="2">CubicO group peptidase, beta-lactamase class C family</fullName>
    </submittedName>
</protein>
<evidence type="ECO:0000259" key="1">
    <source>
        <dbReference type="Pfam" id="PF00144"/>
    </source>
</evidence>
<organism evidence="2 3">
    <name type="scientific">Streptomyces qinglanensis</name>
    <dbReference type="NCBI Taxonomy" id="943816"/>
    <lineage>
        <taxon>Bacteria</taxon>
        <taxon>Bacillati</taxon>
        <taxon>Actinomycetota</taxon>
        <taxon>Actinomycetes</taxon>
        <taxon>Kitasatosporales</taxon>
        <taxon>Streptomycetaceae</taxon>
        <taxon>Streptomyces</taxon>
    </lineage>
</organism>
<dbReference type="PANTHER" id="PTHR46825:SF7">
    <property type="entry name" value="D-ALANYL-D-ALANINE CARBOXYPEPTIDASE"/>
    <property type="match status" value="1"/>
</dbReference>
<evidence type="ECO:0000313" key="2">
    <source>
        <dbReference type="EMBL" id="SES23848.1"/>
    </source>
</evidence>